<evidence type="ECO:0000313" key="3">
    <source>
        <dbReference type="EMBL" id="GIM08342.1"/>
    </source>
</evidence>
<comment type="caution">
    <text evidence="2">The sequence shown here is derived from an EMBL/GenBank/DDBJ whole genome shotgun (WGS) entry which is preliminary data.</text>
</comment>
<proteinExistence type="predicted"/>
<name>A0A8J4CJB5_9CHLO</name>
<feature type="transmembrane region" description="Helical" evidence="1">
    <location>
        <begin position="171"/>
        <end position="193"/>
    </location>
</feature>
<dbReference type="EMBL" id="BNCP01000016">
    <property type="protein sequence ID" value="GIL79735.1"/>
    <property type="molecule type" value="Genomic_DNA"/>
</dbReference>
<accession>A0A8J4CJB5</accession>
<dbReference type="EMBL" id="BNCQ01000027">
    <property type="protein sequence ID" value="GIM08342.1"/>
    <property type="molecule type" value="Genomic_DNA"/>
</dbReference>
<dbReference type="Proteomes" id="UP000722791">
    <property type="component" value="Unassembled WGS sequence"/>
</dbReference>
<protein>
    <recommendedName>
        <fullName evidence="5">YggT family protein</fullName>
    </recommendedName>
</protein>
<dbReference type="GO" id="GO:0016020">
    <property type="term" value="C:membrane"/>
    <property type="evidence" value="ECO:0007669"/>
    <property type="project" value="InterPro"/>
</dbReference>
<dbReference type="PANTHER" id="PTHR33219">
    <property type="entry name" value="YLMG HOMOLOG PROTEIN 2, CHLOROPLASTIC"/>
    <property type="match status" value="1"/>
</dbReference>
<evidence type="ECO:0000313" key="2">
    <source>
        <dbReference type="EMBL" id="GIL79735.1"/>
    </source>
</evidence>
<dbReference type="PANTHER" id="PTHR33219:SF14">
    <property type="entry name" value="PROTEIN COFACTOR ASSEMBLY OF COMPLEX C SUBUNIT B CCB3, CHLOROPLASTIC-RELATED"/>
    <property type="match status" value="1"/>
</dbReference>
<dbReference type="GO" id="GO:0010020">
    <property type="term" value="P:chloroplast fission"/>
    <property type="evidence" value="ECO:0007669"/>
    <property type="project" value="TreeGrafter"/>
</dbReference>
<keyword evidence="1" id="KW-0812">Transmembrane</keyword>
<evidence type="ECO:0000256" key="1">
    <source>
        <dbReference type="SAM" id="Phobius"/>
    </source>
</evidence>
<dbReference type="Proteomes" id="UP000747110">
    <property type="component" value="Unassembled WGS sequence"/>
</dbReference>
<keyword evidence="4" id="KW-1185">Reference proteome</keyword>
<evidence type="ECO:0000313" key="4">
    <source>
        <dbReference type="Proteomes" id="UP000747110"/>
    </source>
</evidence>
<organism evidence="2 4">
    <name type="scientific">Volvox reticuliferus</name>
    <dbReference type="NCBI Taxonomy" id="1737510"/>
    <lineage>
        <taxon>Eukaryota</taxon>
        <taxon>Viridiplantae</taxon>
        <taxon>Chlorophyta</taxon>
        <taxon>core chlorophytes</taxon>
        <taxon>Chlorophyceae</taxon>
        <taxon>CS clade</taxon>
        <taxon>Chlamydomonadales</taxon>
        <taxon>Volvocaceae</taxon>
        <taxon>Volvox</taxon>
    </lineage>
</organism>
<keyword evidence="1" id="KW-1133">Transmembrane helix</keyword>
<reference evidence="2" key="1">
    <citation type="journal article" date="2021" name="Proc. Natl. Acad. Sci. U.S.A.">
        <title>Three genomes in the algal genus Volvox reveal the fate of a haploid sex-determining region after a transition to homothallism.</title>
        <authorList>
            <person name="Yamamoto K."/>
            <person name="Hamaji T."/>
            <person name="Kawai-Toyooka H."/>
            <person name="Matsuzaki R."/>
            <person name="Takahashi F."/>
            <person name="Nishimura Y."/>
            <person name="Kawachi M."/>
            <person name="Noguchi H."/>
            <person name="Minakuchi Y."/>
            <person name="Umen J.G."/>
            <person name="Toyoda A."/>
            <person name="Nozaki H."/>
        </authorList>
    </citation>
    <scope>NUCLEOTIDE SEQUENCE</scope>
    <source>
        <strain evidence="3">NIES-3785</strain>
        <strain evidence="2">NIES-3786</strain>
    </source>
</reference>
<dbReference type="AlphaFoldDB" id="A0A8J4CJB5"/>
<dbReference type="Pfam" id="PF02325">
    <property type="entry name" value="CCB3_YggT"/>
    <property type="match status" value="1"/>
</dbReference>
<keyword evidence="1" id="KW-0472">Membrane</keyword>
<dbReference type="OrthoDB" id="2066at2759"/>
<sequence length="206" mass="23139">FHWVINKLPSHYYPAVVILFLHNSQLPSNTMQSGRSACLRPTGRDACVRFYCSANAIVCPKLVYKARIFSAVGSIWQREQERPGQTSENLKRELSSCVNWMGAALPLATAAQSSAGATAEIYGAIAKALDIYLLVLTLRVILTWFRNINWYNEPFATLRQFTDPFLNVFRGILPAFGGIDVSPMIGFLLLNFVRNQLVHLSRTMIL</sequence>
<feature type="non-terminal residue" evidence="2">
    <location>
        <position position="1"/>
    </location>
</feature>
<dbReference type="InterPro" id="IPR003425">
    <property type="entry name" value="CCB3/YggT"/>
</dbReference>
<gene>
    <name evidence="2" type="ORF">Vretifemale_9009</name>
    <name evidence="3" type="ORF">Vretimale_12376</name>
</gene>
<evidence type="ECO:0008006" key="5">
    <source>
        <dbReference type="Google" id="ProtNLM"/>
    </source>
</evidence>